<protein>
    <submittedName>
        <fullName evidence="5">DNA-binding transcriptional regulator, MarR family</fullName>
    </submittedName>
</protein>
<organism evidence="5 6">
    <name type="scientific">Chitinasiproducens palmae</name>
    <dbReference type="NCBI Taxonomy" id="1770053"/>
    <lineage>
        <taxon>Bacteria</taxon>
        <taxon>Pseudomonadati</taxon>
        <taxon>Pseudomonadota</taxon>
        <taxon>Betaproteobacteria</taxon>
        <taxon>Burkholderiales</taxon>
        <taxon>Burkholderiaceae</taxon>
        <taxon>Chitinasiproducens</taxon>
    </lineage>
</organism>
<gene>
    <name evidence="5" type="ORF">SAMN05216551_105196</name>
</gene>
<reference evidence="6" key="1">
    <citation type="submission" date="2016-09" db="EMBL/GenBank/DDBJ databases">
        <authorList>
            <person name="Varghese N."/>
            <person name="Submissions S."/>
        </authorList>
    </citation>
    <scope>NUCLEOTIDE SEQUENCE [LARGE SCALE GENOMIC DNA]</scope>
    <source>
        <strain evidence="6">JS23</strain>
    </source>
</reference>
<dbReference type="Proteomes" id="UP000243719">
    <property type="component" value="Unassembled WGS sequence"/>
</dbReference>
<keyword evidence="6" id="KW-1185">Reference proteome</keyword>
<proteinExistence type="predicted"/>
<dbReference type="SUPFAM" id="SSF46785">
    <property type="entry name" value="Winged helix' DNA-binding domain"/>
    <property type="match status" value="1"/>
</dbReference>
<dbReference type="GO" id="GO:0003700">
    <property type="term" value="F:DNA-binding transcription factor activity"/>
    <property type="evidence" value="ECO:0007669"/>
    <property type="project" value="InterPro"/>
</dbReference>
<dbReference type="PANTHER" id="PTHR42756">
    <property type="entry name" value="TRANSCRIPTIONAL REGULATOR, MARR"/>
    <property type="match status" value="1"/>
</dbReference>
<sequence length="148" mass="16722">MPDIYTSENFTPQSSIGRQLTRARHLLLEIVSEELAPLQLTAAQWGVVVLLAEETANTPAELSRLLDYDPGAMTRLIDRLAEKGIVERIDSPDDRRSKMIVLTEQGKQLYPSIRPRIIRAHNTLLRGFSEDEARQLSTLLGKLMENAR</sequence>
<keyword evidence="3" id="KW-0804">Transcription</keyword>
<evidence type="ECO:0000313" key="6">
    <source>
        <dbReference type="Proteomes" id="UP000243719"/>
    </source>
</evidence>
<dbReference type="RefSeq" id="WP_091907770.1">
    <property type="nucleotide sequence ID" value="NZ_FNLO01000005.1"/>
</dbReference>
<evidence type="ECO:0000256" key="2">
    <source>
        <dbReference type="ARBA" id="ARBA00023125"/>
    </source>
</evidence>
<dbReference type="InterPro" id="IPR000835">
    <property type="entry name" value="HTH_MarR-typ"/>
</dbReference>
<dbReference type="InterPro" id="IPR036390">
    <property type="entry name" value="WH_DNA-bd_sf"/>
</dbReference>
<dbReference type="EMBL" id="FNLO01000005">
    <property type="protein sequence ID" value="SDV48569.1"/>
    <property type="molecule type" value="Genomic_DNA"/>
</dbReference>
<evidence type="ECO:0000256" key="3">
    <source>
        <dbReference type="ARBA" id="ARBA00023163"/>
    </source>
</evidence>
<dbReference type="PANTHER" id="PTHR42756:SF1">
    <property type="entry name" value="TRANSCRIPTIONAL REPRESSOR OF EMRAB OPERON"/>
    <property type="match status" value="1"/>
</dbReference>
<keyword evidence="2 5" id="KW-0238">DNA-binding</keyword>
<dbReference type="InterPro" id="IPR036388">
    <property type="entry name" value="WH-like_DNA-bd_sf"/>
</dbReference>
<accession>A0A1H2PPA3</accession>
<dbReference type="Gene3D" id="1.10.10.10">
    <property type="entry name" value="Winged helix-like DNA-binding domain superfamily/Winged helix DNA-binding domain"/>
    <property type="match status" value="1"/>
</dbReference>
<keyword evidence="1" id="KW-0805">Transcription regulation</keyword>
<feature type="domain" description="HTH marR-type" evidence="4">
    <location>
        <begin position="13"/>
        <end position="145"/>
    </location>
</feature>
<dbReference type="STRING" id="1770053.SAMN05216551_105196"/>
<evidence type="ECO:0000313" key="5">
    <source>
        <dbReference type="EMBL" id="SDV48569.1"/>
    </source>
</evidence>
<dbReference type="SMART" id="SM00347">
    <property type="entry name" value="HTH_MARR"/>
    <property type="match status" value="1"/>
</dbReference>
<name>A0A1H2PPA3_9BURK</name>
<dbReference type="Pfam" id="PF01047">
    <property type="entry name" value="MarR"/>
    <property type="match status" value="1"/>
</dbReference>
<dbReference type="OrthoDB" id="6195716at2"/>
<evidence type="ECO:0000256" key="1">
    <source>
        <dbReference type="ARBA" id="ARBA00023015"/>
    </source>
</evidence>
<dbReference type="GO" id="GO:0003677">
    <property type="term" value="F:DNA binding"/>
    <property type="evidence" value="ECO:0007669"/>
    <property type="project" value="UniProtKB-KW"/>
</dbReference>
<dbReference type="AlphaFoldDB" id="A0A1H2PPA3"/>
<dbReference type="PROSITE" id="PS50995">
    <property type="entry name" value="HTH_MARR_2"/>
    <property type="match status" value="1"/>
</dbReference>
<dbReference type="PRINTS" id="PR00598">
    <property type="entry name" value="HTHMARR"/>
</dbReference>
<evidence type="ECO:0000259" key="4">
    <source>
        <dbReference type="PROSITE" id="PS50995"/>
    </source>
</evidence>